<evidence type="ECO:0000256" key="1">
    <source>
        <dbReference type="ARBA" id="ARBA00011900"/>
    </source>
</evidence>
<dbReference type="InterPro" id="IPR029063">
    <property type="entry name" value="SAM-dependent_MTases_sf"/>
</dbReference>
<accession>A0ABT3PT37</accession>
<dbReference type="PROSITE" id="PS00092">
    <property type="entry name" value="N6_MTASE"/>
    <property type="match status" value="1"/>
</dbReference>
<evidence type="ECO:0000256" key="6">
    <source>
        <dbReference type="ARBA" id="ARBA00023125"/>
    </source>
</evidence>
<dbReference type="PANTHER" id="PTHR33841:SF1">
    <property type="entry name" value="DNA METHYLTRANSFERASE A"/>
    <property type="match status" value="1"/>
</dbReference>
<reference evidence="13 14" key="1">
    <citation type="submission" date="2021-03" db="EMBL/GenBank/DDBJ databases">
        <title>Aliifodinibius sp. nov., a new bacterium isolated from saline soil.</title>
        <authorList>
            <person name="Galisteo C."/>
            <person name="De La Haba R."/>
            <person name="Sanchez-Porro C."/>
            <person name="Ventosa A."/>
        </authorList>
    </citation>
    <scope>NUCLEOTIDE SEQUENCE [LARGE SCALE GENOMIC DNA]</scope>
    <source>
        <strain evidence="13 14">1BSP15-2V2</strain>
    </source>
</reference>
<comment type="catalytic activity">
    <reaction evidence="7">
        <text>a 2'-deoxyadenosine in DNA + S-adenosyl-L-methionine = an N(6)-methyl-2'-deoxyadenosine in DNA + S-adenosyl-L-homocysteine + H(+)</text>
        <dbReference type="Rhea" id="RHEA:15197"/>
        <dbReference type="Rhea" id="RHEA-COMP:12418"/>
        <dbReference type="Rhea" id="RHEA-COMP:12419"/>
        <dbReference type="ChEBI" id="CHEBI:15378"/>
        <dbReference type="ChEBI" id="CHEBI:57856"/>
        <dbReference type="ChEBI" id="CHEBI:59789"/>
        <dbReference type="ChEBI" id="CHEBI:90615"/>
        <dbReference type="ChEBI" id="CHEBI:90616"/>
        <dbReference type="EC" id="2.1.1.72"/>
    </reaction>
</comment>
<feature type="domain" description="DUF7149" evidence="11">
    <location>
        <begin position="7"/>
        <end position="248"/>
    </location>
</feature>
<evidence type="ECO:0000313" key="14">
    <source>
        <dbReference type="Proteomes" id="UP001207918"/>
    </source>
</evidence>
<dbReference type="InterPro" id="IPR002052">
    <property type="entry name" value="DNA_methylase_N6_adenine_CS"/>
</dbReference>
<dbReference type="PANTHER" id="PTHR33841">
    <property type="entry name" value="DNA METHYLTRANSFERASE YEEA-RELATED"/>
    <property type="match status" value="1"/>
</dbReference>
<gene>
    <name evidence="13" type="ORF">J6I44_19350</name>
</gene>
<evidence type="ECO:0000256" key="8">
    <source>
        <dbReference type="SAM" id="Coils"/>
    </source>
</evidence>
<dbReference type="PRINTS" id="PR00507">
    <property type="entry name" value="N12N6MTFRASE"/>
</dbReference>
<organism evidence="13 14">
    <name type="scientific">Fodinibius salsisoli</name>
    <dbReference type="NCBI Taxonomy" id="2820877"/>
    <lineage>
        <taxon>Bacteria</taxon>
        <taxon>Pseudomonadati</taxon>
        <taxon>Balneolota</taxon>
        <taxon>Balneolia</taxon>
        <taxon>Balneolales</taxon>
        <taxon>Balneolaceae</taxon>
        <taxon>Fodinibius</taxon>
    </lineage>
</organism>
<protein>
    <recommendedName>
        <fullName evidence="1">site-specific DNA-methyltransferase (adenine-specific)</fullName>
        <ecNumber evidence="1">2.1.1.72</ecNumber>
    </recommendedName>
</protein>
<dbReference type="InterPro" id="IPR050953">
    <property type="entry name" value="N4_N6_ade-DNA_methylase"/>
</dbReference>
<dbReference type="GO" id="GO:0032259">
    <property type="term" value="P:methylation"/>
    <property type="evidence" value="ECO:0007669"/>
    <property type="project" value="UniProtKB-KW"/>
</dbReference>
<evidence type="ECO:0000259" key="10">
    <source>
        <dbReference type="Pfam" id="PF12950"/>
    </source>
</evidence>
<keyword evidence="6" id="KW-0238">DNA-binding</keyword>
<name>A0ABT3PT37_9BACT</name>
<evidence type="ECO:0000259" key="12">
    <source>
        <dbReference type="Pfam" id="PF25120"/>
    </source>
</evidence>
<feature type="domain" description="Type II methyltransferase M.TaqI-like" evidence="9">
    <location>
        <begin position="655"/>
        <end position="945"/>
    </location>
</feature>
<dbReference type="InterPro" id="IPR011639">
    <property type="entry name" value="MethylTrfase_TaqI-like_dom"/>
</dbReference>
<dbReference type="InterPro" id="IPR055573">
    <property type="entry name" value="DUF7149"/>
</dbReference>
<feature type="domain" description="DUF7814" evidence="12">
    <location>
        <begin position="249"/>
        <end position="477"/>
    </location>
</feature>
<proteinExistence type="predicted"/>
<dbReference type="EC" id="2.1.1.72" evidence="1"/>
<comment type="caution">
    <text evidence="13">The sequence shown here is derived from an EMBL/GenBank/DDBJ whole genome shotgun (WGS) entry which is preliminary data.</text>
</comment>
<dbReference type="Pfam" id="PF12950">
    <property type="entry name" value="TaqI_C"/>
    <property type="match status" value="1"/>
</dbReference>
<dbReference type="SUPFAM" id="SSF53335">
    <property type="entry name" value="S-adenosyl-L-methionine-dependent methyltransferases"/>
    <property type="match status" value="1"/>
</dbReference>
<evidence type="ECO:0000256" key="5">
    <source>
        <dbReference type="ARBA" id="ARBA00022747"/>
    </source>
</evidence>
<dbReference type="Pfam" id="PF23653">
    <property type="entry name" value="DUF7149"/>
    <property type="match status" value="1"/>
</dbReference>
<evidence type="ECO:0000256" key="2">
    <source>
        <dbReference type="ARBA" id="ARBA00022603"/>
    </source>
</evidence>
<evidence type="ECO:0000313" key="13">
    <source>
        <dbReference type="EMBL" id="MCW9709025.1"/>
    </source>
</evidence>
<dbReference type="EMBL" id="JAGGJA010000021">
    <property type="protein sequence ID" value="MCW9709025.1"/>
    <property type="molecule type" value="Genomic_DNA"/>
</dbReference>
<keyword evidence="4" id="KW-0949">S-adenosyl-L-methionine</keyword>
<keyword evidence="3" id="KW-0808">Transferase</keyword>
<evidence type="ECO:0000259" key="9">
    <source>
        <dbReference type="Pfam" id="PF07669"/>
    </source>
</evidence>
<evidence type="ECO:0000256" key="7">
    <source>
        <dbReference type="ARBA" id="ARBA00047942"/>
    </source>
</evidence>
<evidence type="ECO:0000259" key="11">
    <source>
        <dbReference type="Pfam" id="PF23653"/>
    </source>
</evidence>
<keyword evidence="2 13" id="KW-0489">Methyltransferase</keyword>
<dbReference type="Gene3D" id="3.40.50.150">
    <property type="entry name" value="Vaccinia Virus protein VP39"/>
    <property type="match status" value="2"/>
</dbReference>
<evidence type="ECO:0000256" key="4">
    <source>
        <dbReference type="ARBA" id="ARBA00022691"/>
    </source>
</evidence>
<dbReference type="RefSeq" id="WP_265767880.1">
    <property type="nucleotide sequence ID" value="NZ_JAGGJA010000021.1"/>
</dbReference>
<dbReference type="InterPro" id="IPR025931">
    <property type="entry name" value="TaqI_C"/>
</dbReference>
<keyword evidence="14" id="KW-1185">Reference proteome</keyword>
<feature type="domain" description="TaqI-like C-terminal specificity" evidence="10">
    <location>
        <begin position="1064"/>
        <end position="1219"/>
    </location>
</feature>
<keyword evidence="8" id="KW-0175">Coiled coil</keyword>
<feature type="coiled-coil region" evidence="8">
    <location>
        <begin position="801"/>
        <end position="828"/>
    </location>
</feature>
<dbReference type="InterPro" id="IPR056716">
    <property type="entry name" value="DUF7814"/>
</dbReference>
<keyword evidence="5" id="KW-0680">Restriction system</keyword>
<sequence length="1278" mass="150564">MQIETISPRRAVDNAFLQESITETEFETFRQRLLKLLSQADDAVEEGESEEHLKNLIKPFFSNTNFEEDHYINTKERQDLAIHNGKTRKSNVGVIIEAKRPSNSSEMITADELNRKAFHESILYYLRERIDNGNEDIKHIIITDVYNWYIFDAQDFERHFYDSKKLTGWYKEWKQGQKVSSRTQFVYDHLAEFVEELDANITAAELDLSKYRKLLEKDELSRDEQKKLVPIFKLFTPTHLLKQPFASDSNELNKAFYRELLYIMGLKEYKEKGTHYITRLDEDNRQHASLIENTITQLKSLNVISRLPNRSEFGEDEDEQLFNVAIQLLITWINRILFLKLLESQLFKYHREDDRFRFLSHRDIDEYDGLNKLFFQVLAVPQEDRSERINKHFGHIPYLNSSLFDVADIEQDTIRISELEDGLQMPVYSRSKIRNRDRERLKGEKLSALEYLLRFLDAYNFNTEGTAEVQKEAKTLINASVLGRIFEKINGYKDGSFFTPGYITEYMCRETIRRAVVQKFNETYENWDCEDIDDVAAKISRHEIPYDKANDVVNSITICDPAVGSGHFLVSALNELIAIKSDLRIFVDEDNHRIRDVEISVDNDELSIAVGQDPFFEYRVHSEWKENGTVERTVGPDTQRLQKALFREKNILIENCLFGVDINPNSVNICRLRLWIELLKHAYYKESTDFQQLEVLPNIDINIKQGNSLVSRFDLDADLSQILANNNDLTIEEYKQAVRSYKETGDREDKRALKKQISSIKESFSVGLKELHPVRQKLKKQREILIKEEAKLDLFEGDKKSKKEQKKITKTQKKIGKLEEELEELENASFYDQAFEWRFEFPEVLDEDGNFTGFDAVIGNPPYVRQELLKDIKPYLKGSYEVYHGTADLYQYFVQLGLEILKDKNYLHYIVSNKWMRTNYGKPLREWLMNYQIESMIDFGDLQVFGEATTYPCLIQIRRKNIQKDFKAVEVDSLEIESISKYLKENSFKVEQQKLHLDGWSLINKRSQLLFEKMKEKGTPLIEYVNGNIFYGIKTGLNEAFLIDKQTKNNLVEQNASSLELIEPYLAGRDLNRYELPQHDKYIIMIPHGWTNSQTNEENKWEWFEKSYPAIASYLAQYEKKARDRYDQGQYWWELRACDYYDEFKKNKIIYQRFQVKPKFVYDDKGSFVNDAIYFIRKDDLLLYAILNSKLGWYLISLVCTQIRNGYQLLTKYIEKIPIISNSEYQPKVETLIDQILSTKKDNPDADTRELEEEIDQLVYELYGLSEEEIGIVEESVG</sequence>
<dbReference type="Proteomes" id="UP001207918">
    <property type="component" value="Unassembled WGS sequence"/>
</dbReference>
<evidence type="ECO:0000256" key="3">
    <source>
        <dbReference type="ARBA" id="ARBA00022679"/>
    </source>
</evidence>
<dbReference type="GO" id="GO:0008168">
    <property type="term" value="F:methyltransferase activity"/>
    <property type="evidence" value="ECO:0007669"/>
    <property type="project" value="UniProtKB-KW"/>
</dbReference>
<dbReference type="Pfam" id="PF25120">
    <property type="entry name" value="DUF7814"/>
    <property type="match status" value="1"/>
</dbReference>
<dbReference type="Pfam" id="PF07669">
    <property type="entry name" value="Eco57I"/>
    <property type="match status" value="1"/>
</dbReference>